<reference evidence="3 4" key="1">
    <citation type="submission" date="2021-06" db="EMBL/GenBank/DDBJ databases">
        <title>Caerostris extrusa draft genome.</title>
        <authorList>
            <person name="Kono N."/>
            <person name="Arakawa K."/>
        </authorList>
    </citation>
    <scope>NUCLEOTIDE SEQUENCE [LARGE SCALE GENOMIC DNA]</scope>
</reference>
<dbReference type="Pfam" id="PF01607">
    <property type="entry name" value="CBM_14"/>
    <property type="match status" value="1"/>
</dbReference>
<evidence type="ECO:0000256" key="1">
    <source>
        <dbReference type="SAM" id="MobiDB-lite"/>
    </source>
</evidence>
<feature type="compositionally biased region" description="Low complexity" evidence="1">
    <location>
        <begin position="66"/>
        <end position="78"/>
    </location>
</feature>
<evidence type="ECO:0000259" key="2">
    <source>
        <dbReference type="PROSITE" id="PS50940"/>
    </source>
</evidence>
<dbReference type="GO" id="GO:0005576">
    <property type="term" value="C:extracellular region"/>
    <property type="evidence" value="ECO:0007669"/>
    <property type="project" value="InterPro"/>
</dbReference>
<proteinExistence type="predicted"/>
<dbReference type="Gene3D" id="2.170.140.10">
    <property type="entry name" value="Chitin binding domain"/>
    <property type="match status" value="1"/>
</dbReference>
<comment type="caution">
    <text evidence="3">The sequence shown here is derived from an EMBL/GenBank/DDBJ whole genome shotgun (WGS) entry which is preliminary data.</text>
</comment>
<protein>
    <recommendedName>
        <fullName evidence="2">Chitin-binding type-2 domain-containing protein</fullName>
    </recommendedName>
</protein>
<sequence>MRTLAQYQSQLKSWVSVSLGHSRHFDVSHLGKTPFDFQAYETDRQSAGDQLSFDKPSCQSETPAFNNNPPSQSSNPPSSYVPPQNPPTQVIWISSNLHLRNNRCPPSRHTSYMVDVSKGCRMYYKCQGGLRPRLYMCPGGKVFNKNTLSCEMSAMCNDRMVYAHTVYKRSVESTISESQTKCEGIPEASSTSNFPIFQIIPMESNFEILDTEVEPVVESHIFNKLENRP</sequence>
<evidence type="ECO:0000313" key="4">
    <source>
        <dbReference type="Proteomes" id="UP001054945"/>
    </source>
</evidence>
<dbReference type="Proteomes" id="UP001054945">
    <property type="component" value="Unassembled WGS sequence"/>
</dbReference>
<feature type="region of interest" description="Disordered" evidence="1">
    <location>
        <begin position="46"/>
        <end position="85"/>
    </location>
</feature>
<dbReference type="GO" id="GO:0008061">
    <property type="term" value="F:chitin binding"/>
    <property type="evidence" value="ECO:0007669"/>
    <property type="project" value="InterPro"/>
</dbReference>
<organism evidence="3 4">
    <name type="scientific">Caerostris extrusa</name>
    <name type="common">Bark spider</name>
    <name type="synonym">Caerostris bankana</name>
    <dbReference type="NCBI Taxonomy" id="172846"/>
    <lineage>
        <taxon>Eukaryota</taxon>
        <taxon>Metazoa</taxon>
        <taxon>Ecdysozoa</taxon>
        <taxon>Arthropoda</taxon>
        <taxon>Chelicerata</taxon>
        <taxon>Arachnida</taxon>
        <taxon>Araneae</taxon>
        <taxon>Araneomorphae</taxon>
        <taxon>Entelegynae</taxon>
        <taxon>Araneoidea</taxon>
        <taxon>Araneidae</taxon>
        <taxon>Caerostris</taxon>
    </lineage>
</organism>
<dbReference type="SUPFAM" id="SSF57625">
    <property type="entry name" value="Invertebrate chitin-binding proteins"/>
    <property type="match status" value="1"/>
</dbReference>
<dbReference type="InterPro" id="IPR036508">
    <property type="entry name" value="Chitin-bd_dom_sf"/>
</dbReference>
<accession>A0AAV4WRG4</accession>
<keyword evidence="4" id="KW-1185">Reference proteome</keyword>
<gene>
    <name evidence="3" type="ORF">CEXT_568741</name>
</gene>
<feature type="domain" description="Chitin-binding type-2" evidence="2">
    <location>
        <begin position="101"/>
        <end position="158"/>
    </location>
</feature>
<dbReference type="EMBL" id="BPLR01016482">
    <property type="protein sequence ID" value="GIY84180.1"/>
    <property type="molecule type" value="Genomic_DNA"/>
</dbReference>
<evidence type="ECO:0000313" key="3">
    <source>
        <dbReference type="EMBL" id="GIY84180.1"/>
    </source>
</evidence>
<name>A0AAV4WRG4_CAEEX</name>
<dbReference type="AlphaFoldDB" id="A0AAV4WRG4"/>
<dbReference type="InterPro" id="IPR002557">
    <property type="entry name" value="Chitin-bd_dom"/>
</dbReference>
<dbReference type="SMART" id="SM00494">
    <property type="entry name" value="ChtBD2"/>
    <property type="match status" value="1"/>
</dbReference>
<dbReference type="PROSITE" id="PS50940">
    <property type="entry name" value="CHIT_BIND_II"/>
    <property type="match status" value="1"/>
</dbReference>